<feature type="transmembrane region" description="Helical" evidence="7">
    <location>
        <begin position="328"/>
        <end position="348"/>
    </location>
</feature>
<dbReference type="InterPro" id="IPR035952">
    <property type="entry name" value="Rhomboid-like_sf"/>
</dbReference>
<dbReference type="InterPro" id="IPR022764">
    <property type="entry name" value="Peptidase_S54_rhomboid_dom"/>
</dbReference>
<dbReference type="PANTHER" id="PTHR43731:SF14">
    <property type="entry name" value="PRESENILIN-ASSOCIATED RHOMBOID-LIKE PROTEIN, MITOCHONDRIAL"/>
    <property type="match status" value="1"/>
</dbReference>
<dbReference type="SUPFAM" id="SSF144091">
    <property type="entry name" value="Rhomboid-like"/>
    <property type="match status" value="1"/>
</dbReference>
<name>A0A1M8A009_9FLAO</name>
<evidence type="ECO:0000256" key="3">
    <source>
        <dbReference type="ARBA" id="ARBA00022692"/>
    </source>
</evidence>
<keyword evidence="3 7" id="KW-0812">Transmembrane</keyword>
<dbReference type="Pfam" id="PF01694">
    <property type="entry name" value="Rhomboid"/>
    <property type="match status" value="1"/>
</dbReference>
<evidence type="ECO:0000256" key="4">
    <source>
        <dbReference type="ARBA" id="ARBA00022801"/>
    </source>
</evidence>
<organism evidence="9 10">
    <name type="scientific">Flavobacterium cucumis</name>
    <dbReference type="NCBI Taxonomy" id="416016"/>
    <lineage>
        <taxon>Bacteria</taxon>
        <taxon>Pseudomonadati</taxon>
        <taxon>Bacteroidota</taxon>
        <taxon>Flavobacteriia</taxon>
        <taxon>Flavobacteriales</taxon>
        <taxon>Flavobacteriaceae</taxon>
        <taxon>Flavobacterium</taxon>
    </lineage>
</organism>
<dbReference type="PANTHER" id="PTHR43731">
    <property type="entry name" value="RHOMBOID PROTEASE"/>
    <property type="match status" value="1"/>
</dbReference>
<proteinExistence type="inferred from homology"/>
<keyword evidence="4" id="KW-0378">Hydrolase</keyword>
<keyword evidence="6 7" id="KW-0472">Membrane</keyword>
<comment type="subcellular location">
    <subcellularLocation>
        <location evidence="1">Membrane</location>
        <topology evidence="1">Multi-pass membrane protein</topology>
    </subcellularLocation>
</comment>
<protein>
    <submittedName>
        <fullName evidence="9">Membrane associated serine protease, rhomboid family</fullName>
    </submittedName>
</protein>
<keyword evidence="9" id="KW-0645">Protease</keyword>
<dbReference type="OrthoDB" id="9778341at2"/>
<dbReference type="AlphaFoldDB" id="A0A1M8A009"/>
<feature type="transmembrane region" description="Helical" evidence="7">
    <location>
        <begin position="435"/>
        <end position="454"/>
    </location>
</feature>
<dbReference type="STRING" id="416016.SAMN05443547_2562"/>
<keyword evidence="10" id="KW-1185">Reference proteome</keyword>
<feature type="transmembrane region" description="Helical" evidence="7">
    <location>
        <begin position="378"/>
        <end position="401"/>
    </location>
</feature>
<feature type="transmembrane region" description="Helical" evidence="7">
    <location>
        <begin position="45"/>
        <end position="64"/>
    </location>
</feature>
<evidence type="ECO:0000313" key="9">
    <source>
        <dbReference type="EMBL" id="SHO74177.1"/>
    </source>
</evidence>
<dbReference type="Gene3D" id="1.20.1540.10">
    <property type="entry name" value="Rhomboid-like"/>
    <property type="match status" value="1"/>
</dbReference>
<evidence type="ECO:0000256" key="5">
    <source>
        <dbReference type="ARBA" id="ARBA00022989"/>
    </source>
</evidence>
<feature type="transmembrane region" description="Helical" evidence="7">
    <location>
        <begin position="408"/>
        <end position="429"/>
    </location>
</feature>
<evidence type="ECO:0000256" key="1">
    <source>
        <dbReference type="ARBA" id="ARBA00004141"/>
    </source>
</evidence>
<dbReference type="Proteomes" id="UP000184611">
    <property type="component" value="Unassembled WGS sequence"/>
</dbReference>
<dbReference type="RefSeq" id="WP_084530307.1">
    <property type="nucleotide sequence ID" value="NZ_CBCSEA010000009.1"/>
</dbReference>
<reference evidence="10" key="1">
    <citation type="submission" date="2016-12" db="EMBL/GenBank/DDBJ databases">
        <authorList>
            <person name="Varghese N."/>
            <person name="Submissions S."/>
        </authorList>
    </citation>
    <scope>NUCLEOTIDE SEQUENCE [LARGE SCALE GENOMIC DNA]</scope>
    <source>
        <strain evidence="10">DSM 18830</strain>
    </source>
</reference>
<evidence type="ECO:0000256" key="6">
    <source>
        <dbReference type="ARBA" id="ARBA00023136"/>
    </source>
</evidence>
<dbReference type="GO" id="GO:0016020">
    <property type="term" value="C:membrane"/>
    <property type="evidence" value="ECO:0007669"/>
    <property type="project" value="UniProtKB-SubCell"/>
</dbReference>
<dbReference type="GO" id="GO:0006508">
    <property type="term" value="P:proteolysis"/>
    <property type="evidence" value="ECO:0007669"/>
    <property type="project" value="UniProtKB-KW"/>
</dbReference>
<sequence length="512" mass="58662">MKYFSVRLSILILPYVLVSLLFIMGYTFLNWFFCIYTKWVAIKEMYIDFIFPMLISILIVYFIIRPRLHILKLAPGKDTFGIQFLIALSLCIPTVVAQHYIDKATGTLTKVHRITEISKLPESKYYDVTIFYLDTTHLGMYKTSSVSGKYGQYYNFKLYIAIPMFNTAKDTNGFACKYWIGEYYSKQIRNSLSPDEKARLAKEFLRESERQFRTTNFSNFTYLEKFRKSDDLEGYEAAIARGFYADSKDVIVFARRQEAFESRLGTTFEWIFYSWGIGTLVISLIFLFAKLNPARITKYKKGTLNTKSDLEDFLILLVPRKDFFTTPILIHLNVLIFLLLFFFGFGFMHVKGSDLLHFGANFKPLVLQGEIWRLLSSIFLHGGFLHLLMNMMALFFAGLFLESLLGKWRLLLLYIVTGIAASLASFIWYDATISVGASGAIFGLYGYFIAAIIYQSFPYKMHSGFLYSLLAYVGINLVMGLIGSGGIDNAAHIGGLVSGFCYGVLFPVEKKK</sequence>
<evidence type="ECO:0000256" key="7">
    <source>
        <dbReference type="SAM" id="Phobius"/>
    </source>
</evidence>
<feature type="transmembrane region" description="Helical" evidence="7">
    <location>
        <begin position="270"/>
        <end position="291"/>
    </location>
</feature>
<dbReference type="GO" id="GO:0004252">
    <property type="term" value="F:serine-type endopeptidase activity"/>
    <property type="evidence" value="ECO:0007669"/>
    <property type="project" value="InterPro"/>
</dbReference>
<accession>A0A1M8A009</accession>
<feature type="transmembrane region" description="Helical" evidence="7">
    <location>
        <begin position="466"/>
        <end position="484"/>
    </location>
</feature>
<evidence type="ECO:0000313" key="10">
    <source>
        <dbReference type="Proteomes" id="UP000184611"/>
    </source>
</evidence>
<feature type="transmembrane region" description="Helical" evidence="7">
    <location>
        <begin position="490"/>
        <end position="508"/>
    </location>
</feature>
<dbReference type="InterPro" id="IPR050925">
    <property type="entry name" value="Rhomboid_protease_S54"/>
</dbReference>
<dbReference type="EMBL" id="FRYK01000006">
    <property type="protein sequence ID" value="SHO74177.1"/>
    <property type="molecule type" value="Genomic_DNA"/>
</dbReference>
<feature type="transmembrane region" description="Helical" evidence="7">
    <location>
        <begin position="12"/>
        <end position="33"/>
    </location>
</feature>
<gene>
    <name evidence="9" type="ORF">SAMN05443547_2562</name>
</gene>
<feature type="domain" description="Peptidase S54 rhomboid" evidence="8">
    <location>
        <begin position="369"/>
        <end position="506"/>
    </location>
</feature>
<comment type="similarity">
    <text evidence="2">Belongs to the peptidase S54 family.</text>
</comment>
<evidence type="ECO:0000259" key="8">
    <source>
        <dbReference type="Pfam" id="PF01694"/>
    </source>
</evidence>
<evidence type="ECO:0000256" key="2">
    <source>
        <dbReference type="ARBA" id="ARBA00009045"/>
    </source>
</evidence>
<keyword evidence="5 7" id="KW-1133">Transmembrane helix</keyword>